<evidence type="ECO:0000256" key="1">
    <source>
        <dbReference type="SAM" id="MobiDB-lite"/>
    </source>
</evidence>
<keyword evidence="3" id="KW-1185">Reference proteome</keyword>
<feature type="region of interest" description="Disordered" evidence="1">
    <location>
        <begin position="297"/>
        <end position="320"/>
    </location>
</feature>
<evidence type="ECO:0000313" key="3">
    <source>
        <dbReference type="Proteomes" id="UP000198287"/>
    </source>
</evidence>
<protein>
    <submittedName>
        <fullName evidence="2">Uncharacterized protein</fullName>
    </submittedName>
</protein>
<feature type="region of interest" description="Disordered" evidence="1">
    <location>
        <begin position="119"/>
        <end position="141"/>
    </location>
</feature>
<organism evidence="2 3">
    <name type="scientific">Folsomia candida</name>
    <name type="common">Springtail</name>
    <dbReference type="NCBI Taxonomy" id="158441"/>
    <lineage>
        <taxon>Eukaryota</taxon>
        <taxon>Metazoa</taxon>
        <taxon>Ecdysozoa</taxon>
        <taxon>Arthropoda</taxon>
        <taxon>Hexapoda</taxon>
        <taxon>Collembola</taxon>
        <taxon>Entomobryomorpha</taxon>
        <taxon>Isotomoidea</taxon>
        <taxon>Isotomidae</taxon>
        <taxon>Proisotominae</taxon>
        <taxon>Folsomia</taxon>
    </lineage>
</organism>
<sequence length="452" mass="50205">MPWKKGRKRTTVKDKTIIPAAEVSPPLQEGTTTGEQVVSTTEEQSLEVQDDLLGHIVPDPRNIPDIPPYTLKLPILPLEKFNGKHVDIDELQGELENMLVAVVKRKALLMAMNGYTPPPPPEITTLTTPGPSTRSSARGRRGISVVSVPTMETSEGRSLIRAALVMKVEPPDIEEEEEPTEKEMENDRVKDSFNELADQHVAEITPSMMEFLQNLWQDGQYDNLLASNPKKIEPTSAGACSRSHQNNVKTDQDMKIRVDISELLNTGIEFMIGYAAQSDANCKNKIANLASVDATSCNPPLEEPSSSPATSLPKPTTKSISDLKTNKKLLKKYFKKSDKDLTSEECNQLVSEYNSLCCDNAKQLCHLLDIGKTCQKYYEVKKRVDQICDGMINVQKGMTEIKRSIRLDGDPDGDKGQTLQALRKEAMDLLEAKSAVMPQFEKLESMLFGTPF</sequence>
<proteinExistence type="predicted"/>
<gene>
    <name evidence="2" type="ORF">Fcan01_22662</name>
</gene>
<accession>A0A226DBR2</accession>
<name>A0A226DBR2_FOLCA</name>
<reference evidence="2 3" key="1">
    <citation type="submission" date="2015-12" db="EMBL/GenBank/DDBJ databases">
        <title>The genome of Folsomia candida.</title>
        <authorList>
            <person name="Faddeeva A."/>
            <person name="Derks M.F."/>
            <person name="Anvar Y."/>
            <person name="Smit S."/>
            <person name="Van Straalen N."/>
            <person name="Roelofs D."/>
        </authorList>
    </citation>
    <scope>NUCLEOTIDE SEQUENCE [LARGE SCALE GENOMIC DNA]</scope>
    <source>
        <strain evidence="2 3">VU population</strain>
        <tissue evidence="2">Whole body</tissue>
    </source>
</reference>
<dbReference type="Proteomes" id="UP000198287">
    <property type="component" value="Unassembled WGS sequence"/>
</dbReference>
<dbReference type="AlphaFoldDB" id="A0A226DBR2"/>
<feature type="compositionally biased region" description="Polar residues" evidence="1">
    <location>
        <begin position="29"/>
        <end position="43"/>
    </location>
</feature>
<feature type="compositionally biased region" description="Basic residues" evidence="1">
    <location>
        <begin position="1"/>
        <end position="10"/>
    </location>
</feature>
<dbReference type="EMBL" id="LNIX01000025">
    <property type="protein sequence ID" value="OXA42570.1"/>
    <property type="molecule type" value="Genomic_DNA"/>
</dbReference>
<feature type="region of interest" description="Disordered" evidence="1">
    <location>
        <begin position="1"/>
        <end position="45"/>
    </location>
</feature>
<evidence type="ECO:0000313" key="2">
    <source>
        <dbReference type="EMBL" id="OXA42570.1"/>
    </source>
</evidence>
<comment type="caution">
    <text evidence="2">The sequence shown here is derived from an EMBL/GenBank/DDBJ whole genome shotgun (WGS) entry which is preliminary data.</text>
</comment>